<dbReference type="InterPro" id="IPR001202">
    <property type="entry name" value="WW_dom"/>
</dbReference>
<keyword evidence="6" id="KW-1185">Reference proteome</keyword>
<dbReference type="SUPFAM" id="SSF81698">
    <property type="entry name" value="FF domain"/>
    <property type="match status" value="3"/>
</dbReference>
<dbReference type="Proteomes" id="UP000605846">
    <property type="component" value="Unassembled WGS sequence"/>
</dbReference>
<dbReference type="SMART" id="SM00456">
    <property type="entry name" value="WW"/>
    <property type="match status" value="2"/>
</dbReference>
<organism evidence="5 6">
    <name type="scientific">Apophysomyces ossiformis</name>
    <dbReference type="NCBI Taxonomy" id="679940"/>
    <lineage>
        <taxon>Eukaryota</taxon>
        <taxon>Fungi</taxon>
        <taxon>Fungi incertae sedis</taxon>
        <taxon>Mucoromycota</taxon>
        <taxon>Mucoromycotina</taxon>
        <taxon>Mucoromycetes</taxon>
        <taxon>Mucorales</taxon>
        <taxon>Mucorineae</taxon>
        <taxon>Mucoraceae</taxon>
        <taxon>Apophysomyces</taxon>
    </lineage>
</organism>
<dbReference type="InterPro" id="IPR036020">
    <property type="entry name" value="WW_dom_sf"/>
</dbReference>
<dbReference type="SMART" id="SM00441">
    <property type="entry name" value="FF"/>
    <property type="match status" value="3"/>
</dbReference>
<dbReference type="InterPro" id="IPR036517">
    <property type="entry name" value="FF_domain_sf"/>
</dbReference>
<dbReference type="Gene3D" id="2.20.70.10">
    <property type="match status" value="2"/>
</dbReference>
<feature type="domain" description="WW" evidence="3">
    <location>
        <begin position="105"/>
        <end position="132"/>
    </location>
</feature>
<dbReference type="PROSITE" id="PS50020">
    <property type="entry name" value="WW_DOMAIN_2"/>
    <property type="match status" value="2"/>
</dbReference>
<dbReference type="InterPro" id="IPR002713">
    <property type="entry name" value="FF_domain"/>
</dbReference>
<feature type="region of interest" description="Disordered" evidence="2">
    <location>
        <begin position="138"/>
        <end position="180"/>
    </location>
</feature>
<dbReference type="PROSITE" id="PS01159">
    <property type="entry name" value="WW_DOMAIN_1"/>
    <property type="match status" value="1"/>
</dbReference>
<gene>
    <name evidence="5" type="ORF">EC973_009456</name>
</gene>
<proteinExistence type="predicted"/>
<dbReference type="InterPro" id="IPR045148">
    <property type="entry name" value="TCRG1-like"/>
</dbReference>
<dbReference type="Pfam" id="PF00397">
    <property type="entry name" value="WW"/>
    <property type="match status" value="2"/>
</dbReference>
<feature type="domain" description="FF" evidence="4">
    <location>
        <begin position="264"/>
        <end position="318"/>
    </location>
</feature>
<sequence>MEHRGTGPVDSPYHRRPPPPPPPVYPAALPMGWTEHRAPGGQVYWYNVHTGQSTWQRPVMPPMPPIPQPAVPAVAAVPAATAAATEQSVQPKQKKQRIKVEGTTWMIVKTEDGMEFYYNKETKQSVWEMPKELEEALENQKKRKLEEETETENMEAKRQKAEEQETGQEQAVDGAGEATEMTEEDIAWQLQNMDPEEMAELGLATTAVTDEVQVQEDQGFKGPETVTGAAPVPGSEVSSLPKMPPAPSATAPAPQIAAGNELSEEERIEQFTQMLAEKDISPYGTWEKELPKIITDERYTLVQSHSKRKNLFNNYCRVLVQQLKANKPRTKTPEEAYTSLLEEEASMEMYWEDFRRKVKNDARFKGLRDPKQREMMFKDYIKQLRKGRGKKEEAYMALLRETKEIHVGMRWRDAKKILEEDERYQALQPKTLREDLFRDYLDHLGTRSDVI</sequence>
<evidence type="ECO:0000259" key="3">
    <source>
        <dbReference type="PROSITE" id="PS50020"/>
    </source>
</evidence>
<feature type="domain" description="WW" evidence="3">
    <location>
        <begin position="27"/>
        <end position="60"/>
    </location>
</feature>
<feature type="compositionally biased region" description="Low complexity" evidence="2">
    <location>
        <begin position="248"/>
        <end position="258"/>
    </location>
</feature>
<evidence type="ECO:0008006" key="7">
    <source>
        <dbReference type="Google" id="ProtNLM"/>
    </source>
</evidence>
<dbReference type="CDD" id="cd00201">
    <property type="entry name" value="WW"/>
    <property type="match status" value="2"/>
</dbReference>
<evidence type="ECO:0000256" key="2">
    <source>
        <dbReference type="SAM" id="MobiDB-lite"/>
    </source>
</evidence>
<dbReference type="GO" id="GO:0003712">
    <property type="term" value="F:transcription coregulator activity"/>
    <property type="evidence" value="ECO:0007669"/>
    <property type="project" value="TreeGrafter"/>
</dbReference>
<feature type="region of interest" description="Disordered" evidence="2">
    <location>
        <begin position="219"/>
        <end position="263"/>
    </location>
</feature>
<dbReference type="PROSITE" id="PS51676">
    <property type="entry name" value="FF"/>
    <property type="match status" value="2"/>
</dbReference>
<dbReference type="GO" id="GO:0005634">
    <property type="term" value="C:nucleus"/>
    <property type="evidence" value="ECO:0007669"/>
    <property type="project" value="TreeGrafter"/>
</dbReference>
<dbReference type="GO" id="GO:0070063">
    <property type="term" value="F:RNA polymerase binding"/>
    <property type="evidence" value="ECO:0007669"/>
    <property type="project" value="InterPro"/>
</dbReference>
<reference evidence="5" key="1">
    <citation type="submission" date="2020-01" db="EMBL/GenBank/DDBJ databases">
        <title>Genome Sequencing of Three Apophysomyces-Like Fungal Strains Confirms a Novel Fungal Genus in the Mucoromycota with divergent Burkholderia-like Endosymbiotic Bacteria.</title>
        <authorList>
            <person name="Stajich J.E."/>
            <person name="Macias A.M."/>
            <person name="Carter-House D."/>
            <person name="Lovett B."/>
            <person name="Kasson L.R."/>
            <person name="Berry K."/>
            <person name="Grigoriev I."/>
            <person name="Chang Y."/>
            <person name="Spatafora J."/>
            <person name="Kasson M.T."/>
        </authorList>
    </citation>
    <scope>NUCLEOTIDE SEQUENCE</scope>
    <source>
        <strain evidence="5">NRRL A-21654</strain>
    </source>
</reference>
<dbReference type="PANTHER" id="PTHR15377:SF3">
    <property type="entry name" value="WW DOMAIN-CONTAINING PROTEIN"/>
    <property type="match status" value="1"/>
</dbReference>
<evidence type="ECO:0000259" key="4">
    <source>
        <dbReference type="PROSITE" id="PS51676"/>
    </source>
</evidence>
<dbReference type="Gene3D" id="1.10.10.440">
    <property type="entry name" value="FF domain"/>
    <property type="match status" value="3"/>
</dbReference>
<dbReference type="SUPFAM" id="SSF51045">
    <property type="entry name" value="WW domain"/>
    <property type="match status" value="2"/>
</dbReference>
<dbReference type="Pfam" id="PF01846">
    <property type="entry name" value="FF"/>
    <property type="match status" value="3"/>
</dbReference>
<name>A0A8H7BSD0_9FUNG</name>
<dbReference type="AlphaFoldDB" id="A0A8H7BSD0"/>
<evidence type="ECO:0000313" key="6">
    <source>
        <dbReference type="Proteomes" id="UP000605846"/>
    </source>
</evidence>
<evidence type="ECO:0000256" key="1">
    <source>
        <dbReference type="ARBA" id="ARBA00022737"/>
    </source>
</evidence>
<accession>A0A8H7BSD0</accession>
<comment type="caution">
    <text evidence="5">The sequence shown here is derived from an EMBL/GenBank/DDBJ whole genome shotgun (WGS) entry which is preliminary data.</text>
</comment>
<dbReference type="PANTHER" id="PTHR15377">
    <property type="entry name" value="TRANSCRIPTION ELONGATION REGULATOR 1"/>
    <property type="match status" value="1"/>
</dbReference>
<feature type="compositionally biased region" description="Basic and acidic residues" evidence="2">
    <location>
        <begin position="154"/>
        <end position="163"/>
    </location>
</feature>
<protein>
    <recommendedName>
        <fullName evidence="7">Transcription elongation regulator 1</fullName>
    </recommendedName>
</protein>
<dbReference type="EMBL" id="JABAYA010000092">
    <property type="protein sequence ID" value="KAF7725649.1"/>
    <property type="molecule type" value="Genomic_DNA"/>
</dbReference>
<dbReference type="OrthoDB" id="410044at2759"/>
<feature type="domain" description="FF" evidence="4">
    <location>
        <begin position="388"/>
        <end position="443"/>
    </location>
</feature>
<evidence type="ECO:0000313" key="5">
    <source>
        <dbReference type="EMBL" id="KAF7725649.1"/>
    </source>
</evidence>
<keyword evidence="1" id="KW-0677">Repeat</keyword>
<feature type="region of interest" description="Disordered" evidence="2">
    <location>
        <begin position="1"/>
        <end position="27"/>
    </location>
</feature>